<proteinExistence type="predicted"/>
<dbReference type="AlphaFoldDB" id="A0A157ZY49"/>
<dbReference type="SUPFAM" id="SSF56935">
    <property type="entry name" value="Porins"/>
    <property type="match status" value="1"/>
</dbReference>
<accession>A0A157ZY49</accession>
<organism evidence="1 2">
    <name type="scientific">Caballeronia ptereochthonis</name>
    <dbReference type="NCBI Taxonomy" id="1777144"/>
    <lineage>
        <taxon>Bacteria</taxon>
        <taxon>Pseudomonadati</taxon>
        <taxon>Pseudomonadota</taxon>
        <taxon>Betaproteobacteria</taxon>
        <taxon>Burkholderiales</taxon>
        <taxon>Burkholderiaceae</taxon>
        <taxon>Caballeronia</taxon>
    </lineage>
</organism>
<dbReference type="Proteomes" id="UP000054978">
    <property type="component" value="Unassembled WGS sequence"/>
</dbReference>
<comment type="caution">
    <text evidence="1">The sequence shown here is derived from an EMBL/GenBank/DDBJ whole genome shotgun (WGS) entry which is preliminary data.</text>
</comment>
<dbReference type="InterPro" id="IPR023614">
    <property type="entry name" value="Porin_dom_sf"/>
</dbReference>
<dbReference type="STRING" id="1777144.AWB83_01150"/>
<protein>
    <submittedName>
        <fullName evidence="1">Porin</fullName>
    </submittedName>
</protein>
<keyword evidence="2" id="KW-1185">Reference proteome</keyword>
<reference evidence="1" key="1">
    <citation type="submission" date="2016-01" db="EMBL/GenBank/DDBJ databases">
        <authorList>
            <person name="Peeters C."/>
        </authorList>
    </citation>
    <scope>NUCLEOTIDE SEQUENCE [LARGE SCALE GENOMIC DNA]</scope>
    <source>
        <strain evidence="1">LMG 29326</strain>
    </source>
</reference>
<name>A0A157ZY49_9BURK</name>
<gene>
    <name evidence="1" type="ORF">AWB83_01150</name>
</gene>
<evidence type="ECO:0000313" key="2">
    <source>
        <dbReference type="Proteomes" id="UP000054978"/>
    </source>
</evidence>
<evidence type="ECO:0000313" key="1">
    <source>
        <dbReference type="EMBL" id="SAK50409.1"/>
    </source>
</evidence>
<dbReference type="EMBL" id="FCOB02000004">
    <property type="protein sequence ID" value="SAK50409.1"/>
    <property type="molecule type" value="Genomic_DNA"/>
</dbReference>
<dbReference type="Gene3D" id="2.40.160.10">
    <property type="entry name" value="Porin"/>
    <property type="match status" value="1"/>
</dbReference>
<sequence length="105" mass="11060">MPGVIYQAMPRWVVTAADFRIDVDKGSGAVSHALGSHAILCALGTAYNLNLSARMFPYGTVAYVNNGRNGGTFLVFATPRAAGSCTSPMAGELQTGVYIGMMHVF</sequence>